<evidence type="ECO:0000313" key="7">
    <source>
        <dbReference type="Proteomes" id="UP000594967"/>
    </source>
</evidence>
<reference evidence="6 7" key="1">
    <citation type="submission" date="2020-12" db="EMBL/GenBank/DDBJ databases">
        <title>FDA dAtabase for Regulatory Grade micrObial Sequences (FDA-ARGOS): Supporting development and validation of Infectious Disease Dx tests.</title>
        <authorList>
            <person name="Sproer C."/>
            <person name="Gronow S."/>
            <person name="Severitt S."/>
            <person name="Schroder I."/>
            <person name="Tallon L."/>
            <person name="Sadzewicz L."/>
            <person name="Zhao X."/>
            <person name="Boylan J."/>
            <person name="Ott S."/>
            <person name="Bowen H."/>
            <person name="Vavikolanu K."/>
            <person name="Mehta A."/>
            <person name="Aluvathingal J."/>
            <person name="Nadendla S."/>
            <person name="Lowell S."/>
            <person name="Myers T."/>
            <person name="Yan Y."/>
            <person name="Sichtig H."/>
        </authorList>
    </citation>
    <scope>NUCLEOTIDE SEQUENCE [LARGE SCALE GENOMIC DNA]</scope>
    <source>
        <strain evidence="6 7">FDAARGOS_907</strain>
    </source>
</reference>
<evidence type="ECO:0000313" key="6">
    <source>
        <dbReference type="EMBL" id="QPS21845.1"/>
    </source>
</evidence>
<keyword evidence="3 4" id="KW-0067">ATP-binding</keyword>
<dbReference type="InterPro" id="IPR040570">
    <property type="entry name" value="LAL_C2"/>
</dbReference>
<dbReference type="Gene3D" id="3.40.50.20">
    <property type="match status" value="1"/>
</dbReference>
<gene>
    <name evidence="6" type="ORF">I6G64_05355</name>
</gene>
<dbReference type="PANTHER" id="PTHR43585">
    <property type="entry name" value="FUMIPYRROLE BIOSYNTHESIS PROTEIN C"/>
    <property type="match status" value="1"/>
</dbReference>
<dbReference type="Pfam" id="PF13535">
    <property type="entry name" value="ATP-grasp_4"/>
    <property type="match status" value="1"/>
</dbReference>
<dbReference type="RefSeq" id="WP_063201731.1">
    <property type="nucleotide sequence ID" value="NZ_CAMITG010000003.1"/>
</dbReference>
<dbReference type="EMBL" id="CP065673">
    <property type="protein sequence ID" value="QPS21845.1"/>
    <property type="molecule type" value="Genomic_DNA"/>
</dbReference>
<name>A0A7T2WDK1_SERPL</name>
<dbReference type="PROSITE" id="PS50975">
    <property type="entry name" value="ATP_GRASP"/>
    <property type="match status" value="1"/>
</dbReference>
<evidence type="ECO:0000256" key="2">
    <source>
        <dbReference type="ARBA" id="ARBA00022741"/>
    </source>
</evidence>
<dbReference type="Pfam" id="PF18603">
    <property type="entry name" value="LAL_C2"/>
    <property type="match status" value="1"/>
</dbReference>
<evidence type="ECO:0000259" key="5">
    <source>
        <dbReference type="PROSITE" id="PS50975"/>
    </source>
</evidence>
<dbReference type="InterPro" id="IPR011761">
    <property type="entry name" value="ATP-grasp"/>
</dbReference>
<evidence type="ECO:0000256" key="3">
    <source>
        <dbReference type="ARBA" id="ARBA00022840"/>
    </source>
</evidence>
<keyword evidence="7" id="KW-1185">Reference proteome</keyword>
<protein>
    <submittedName>
        <fullName evidence="6">ATP-grasp domain-containing protein</fullName>
    </submittedName>
</protein>
<organism evidence="6 7">
    <name type="scientific">Serratia plymuthica</name>
    <dbReference type="NCBI Taxonomy" id="82996"/>
    <lineage>
        <taxon>Bacteria</taxon>
        <taxon>Pseudomonadati</taxon>
        <taxon>Pseudomonadota</taxon>
        <taxon>Gammaproteobacteria</taxon>
        <taxon>Enterobacterales</taxon>
        <taxon>Yersiniaceae</taxon>
        <taxon>Serratia</taxon>
    </lineage>
</organism>
<dbReference type="PANTHER" id="PTHR43585:SF2">
    <property type="entry name" value="ATP-GRASP ENZYME FSQD"/>
    <property type="match status" value="1"/>
</dbReference>
<feature type="domain" description="ATP-grasp" evidence="5">
    <location>
        <begin position="117"/>
        <end position="311"/>
    </location>
</feature>
<dbReference type="SUPFAM" id="SSF56059">
    <property type="entry name" value="Glutathione synthetase ATP-binding domain-like"/>
    <property type="match status" value="1"/>
</dbReference>
<dbReference type="Proteomes" id="UP000594967">
    <property type="component" value="Chromosome"/>
</dbReference>
<keyword evidence="2 4" id="KW-0547">Nucleotide-binding</keyword>
<sequence length="408" mass="45399">MKNVLILFGCASHRQGPRAIAQAHELGLETILIDTPENLNNLAIKAPQQIPVYPIASKQYEDCLPLLEEICARFPVIGIYTFEEYSVETCARLCEKFGFANNTTAAVQQIRNKYLCRQMLARQGLPQPLSCLFSNLAQAEHFLHAHPAEDWILKPVDASGSQGVSRIRNSARQDLHTAYACLTEPQQQSFIIEQFIEGTEFSLEGFFHYGEAIFQGVTEKSLKPGGAFVEDMHVFPAALPPDTQNRVYECAEKALRCVGLTFGHFHLEFWLADEHIIIGEMHCRPGGDYIHLLTETATRIPTYAAVFQQYLSTQTPPKSPPEIAYFCTAVVKYFDAPEGRLVAIGGLEDVRQSDDILLAEMTVKPGDIIPPCTDSGKRVGCVVVSQEKGNHARQTAMEMAAHVQFDVI</sequence>
<dbReference type="Gene3D" id="3.30.470.20">
    <property type="entry name" value="ATP-grasp fold, B domain"/>
    <property type="match status" value="1"/>
</dbReference>
<proteinExistence type="predicted"/>
<accession>A0A7T2WDK1</accession>
<evidence type="ECO:0000256" key="4">
    <source>
        <dbReference type="PROSITE-ProRule" id="PRU00409"/>
    </source>
</evidence>
<evidence type="ECO:0000256" key="1">
    <source>
        <dbReference type="ARBA" id="ARBA00022598"/>
    </source>
</evidence>
<dbReference type="InterPro" id="IPR052032">
    <property type="entry name" value="ATP-dep_AA_Ligase"/>
</dbReference>
<keyword evidence="1" id="KW-0436">Ligase</keyword>